<evidence type="ECO:0000256" key="3">
    <source>
        <dbReference type="SAM" id="Phobius"/>
    </source>
</evidence>
<keyword evidence="1" id="KW-0802">TPR repeat</keyword>
<proteinExistence type="predicted"/>
<keyword evidence="5" id="KW-1185">Reference proteome</keyword>
<name>A0ABQ5NT93_9ACTN</name>
<dbReference type="Gene3D" id="1.25.40.10">
    <property type="entry name" value="Tetratricopeptide repeat domain"/>
    <property type="match status" value="3"/>
</dbReference>
<reference evidence="4 5" key="1">
    <citation type="submission" date="2022-10" db="EMBL/GenBank/DDBJ databases">
        <title>Draft genome sequence of Streptomyces sp. YSPA8.</title>
        <authorList>
            <person name="Moriuchi R."/>
            <person name="Dohra H."/>
            <person name="Yamamura H."/>
            <person name="Kodani S."/>
        </authorList>
    </citation>
    <scope>NUCLEOTIDE SEQUENCE [LARGE SCALE GENOMIC DNA]</scope>
    <source>
        <strain evidence="4 5">YSPA8</strain>
    </source>
</reference>
<evidence type="ECO:0000313" key="4">
    <source>
        <dbReference type="EMBL" id="GLF93472.1"/>
    </source>
</evidence>
<sequence length="477" mass="50811">MGSERTKNAAVAAMVVTTLVGGVLMVLRDGSGPPPPAPGPAARARAAAVAGAPASRAELTALITERTAWLREHPGDEESWAVLGTAYAERAAAWADWAALPRAQSALDRSLRLLPAADGNTEALLGLAALAGARQQYTAARDAAVTAQRQRPRRWTVYRALIDAQGGIGAYKAVHTALDRLTGLYDGPQARALSAQVYRERGWREDAAANAYDAVADGGTTERATALSRLGDLAWERGEPAEALPAYDSALRLAPELHGARAGRARSLAALGRADAALREYGTALARFPLPEYALEAGEVYESLGRHAEAEKSYTALLDAVARAERYGVDQELVRGRYEADHGDPEEAVRRLTAAWEAGRRSSQIADALAWALYRSGEGREALVYAKRATKEGRSPLFMYHRGQIERSLGLYGPARRNIGTALRVNPYFSPLLAPAARSALASLGEPPAGGPRRMTGREGRMGSTARSGSVYAAGRR</sequence>
<keyword evidence="3" id="KW-1133">Transmembrane helix</keyword>
<dbReference type="InterPro" id="IPR019734">
    <property type="entry name" value="TPR_rpt"/>
</dbReference>
<keyword evidence="3" id="KW-0812">Transmembrane</keyword>
<comment type="caution">
    <text evidence="4">The sequence shown here is derived from an EMBL/GenBank/DDBJ whole genome shotgun (WGS) entry which is preliminary data.</text>
</comment>
<feature type="transmembrane region" description="Helical" evidence="3">
    <location>
        <begin position="9"/>
        <end position="27"/>
    </location>
</feature>
<dbReference type="PROSITE" id="PS50005">
    <property type="entry name" value="TPR"/>
    <property type="match status" value="1"/>
</dbReference>
<dbReference type="InterPro" id="IPR011990">
    <property type="entry name" value="TPR-like_helical_dom_sf"/>
</dbReference>
<evidence type="ECO:0000256" key="1">
    <source>
        <dbReference type="PROSITE-ProRule" id="PRU00339"/>
    </source>
</evidence>
<evidence type="ECO:0000256" key="2">
    <source>
        <dbReference type="SAM" id="MobiDB-lite"/>
    </source>
</evidence>
<dbReference type="SMART" id="SM00028">
    <property type="entry name" value="TPR"/>
    <property type="match status" value="4"/>
</dbReference>
<dbReference type="Proteomes" id="UP001291653">
    <property type="component" value="Unassembled WGS sequence"/>
</dbReference>
<keyword evidence="3" id="KW-0472">Membrane</keyword>
<evidence type="ECO:0000313" key="5">
    <source>
        <dbReference type="Proteomes" id="UP001291653"/>
    </source>
</evidence>
<feature type="region of interest" description="Disordered" evidence="2">
    <location>
        <begin position="444"/>
        <end position="477"/>
    </location>
</feature>
<feature type="repeat" description="TPR" evidence="1">
    <location>
        <begin position="224"/>
        <end position="257"/>
    </location>
</feature>
<dbReference type="EMBL" id="BSBI01000002">
    <property type="protein sequence ID" value="GLF93472.1"/>
    <property type="molecule type" value="Genomic_DNA"/>
</dbReference>
<organism evidence="4 5">
    <name type="scientific">Streptomyces yaizuensis</name>
    <dbReference type="NCBI Taxonomy" id="2989713"/>
    <lineage>
        <taxon>Bacteria</taxon>
        <taxon>Bacillati</taxon>
        <taxon>Actinomycetota</taxon>
        <taxon>Actinomycetes</taxon>
        <taxon>Kitasatosporales</taxon>
        <taxon>Streptomycetaceae</taxon>
        <taxon>Streptomyces</taxon>
    </lineage>
</organism>
<dbReference type="Pfam" id="PF13432">
    <property type="entry name" value="TPR_16"/>
    <property type="match status" value="2"/>
</dbReference>
<dbReference type="RefSeq" id="WP_323445589.1">
    <property type="nucleotide sequence ID" value="NZ_BSBI01000002.1"/>
</dbReference>
<protein>
    <submittedName>
        <fullName evidence="4">Tetratricopeptide repeat protein</fullName>
    </submittedName>
</protein>
<accession>A0ABQ5NT93</accession>
<dbReference type="SUPFAM" id="SSF48452">
    <property type="entry name" value="TPR-like"/>
    <property type="match status" value="2"/>
</dbReference>
<gene>
    <name evidence="4" type="ORF">SYYSPA8_04265</name>
</gene>